<dbReference type="PROSITE" id="PS01007">
    <property type="entry name" value="TRANSPOSASE_MUTATOR"/>
    <property type="match status" value="1"/>
</dbReference>
<keyword evidence="3 6" id="KW-0815">Transposition</keyword>
<evidence type="ECO:0000256" key="2">
    <source>
        <dbReference type="ARBA" id="ARBA00010961"/>
    </source>
</evidence>
<comment type="function">
    <text evidence="1 6">Required for the transposition of the insertion element.</text>
</comment>
<dbReference type="PANTHER" id="PTHR33217">
    <property type="entry name" value="TRANSPOSASE FOR INSERTION SEQUENCE ELEMENT IS1081"/>
    <property type="match status" value="1"/>
</dbReference>
<evidence type="ECO:0000256" key="1">
    <source>
        <dbReference type="ARBA" id="ARBA00002190"/>
    </source>
</evidence>
<proteinExistence type="inferred from homology"/>
<dbReference type="GO" id="GO:0006313">
    <property type="term" value="P:DNA transposition"/>
    <property type="evidence" value="ECO:0007669"/>
    <property type="project" value="UniProtKB-UniRule"/>
</dbReference>
<dbReference type="AlphaFoldDB" id="A0A1F7U876"/>
<sequence>MSKYGLTAAGAQRFRCAPCDTTAVRRRSDNSERRHFRMFLTWIAGKTTTDDIARRAGVSRQTVWRWFAPFWSGCRPPDGCVTSPILVLDGTAVVAREVVSLIAGDPQTSRPVGWRFSRRECFAAWLPFLTTLKDRGAKPEFVVCDGQKGLQIAIRTVWPEAKTQRCVVHVHRQAMAWLTRNPKTAAGQALRRLVSGIFDVRTVRQRRRWQRRFRRWDRRHRSFLKERTVGPNGWWYTHRRVRAVRSLIRNSLPNLFRFVKRPDVPRTSNHVEGGINSRIKELLRSHRGLKRHQRLALVSWYLHLRATKIPTRNVT</sequence>
<dbReference type="Gene3D" id="1.10.10.60">
    <property type="entry name" value="Homeodomain-like"/>
    <property type="match status" value="1"/>
</dbReference>
<comment type="caution">
    <text evidence="7">The sequence shown here is derived from an EMBL/GenBank/DDBJ whole genome shotgun (WGS) entry which is preliminary data.</text>
</comment>
<protein>
    <recommendedName>
        <fullName evidence="6">Mutator family transposase</fullName>
    </recommendedName>
</protein>
<dbReference type="Proteomes" id="UP000177088">
    <property type="component" value="Unassembled WGS sequence"/>
</dbReference>
<reference evidence="7 8" key="1">
    <citation type="journal article" date="2016" name="Nat. Commun.">
        <title>Thousands of microbial genomes shed light on interconnected biogeochemical processes in an aquifer system.</title>
        <authorList>
            <person name="Anantharaman K."/>
            <person name="Brown C.T."/>
            <person name="Hug L.A."/>
            <person name="Sharon I."/>
            <person name="Castelle C.J."/>
            <person name="Probst A.J."/>
            <person name="Thomas B.C."/>
            <person name="Singh A."/>
            <person name="Wilkins M.J."/>
            <person name="Karaoz U."/>
            <person name="Brodie E.L."/>
            <person name="Williams K.H."/>
            <person name="Hubbard S.S."/>
            <person name="Banfield J.F."/>
        </authorList>
    </citation>
    <scope>NUCLEOTIDE SEQUENCE [LARGE SCALE GENOMIC DNA]</scope>
</reference>
<evidence type="ECO:0000256" key="5">
    <source>
        <dbReference type="ARBA" id="ARBA00023172"/>
    </source>
</evidence>
<dbReference type="InterPro" id="IPR001207">
    <property type="entry name" value="Transposase_mutator"/>
</dbReference>
<keyword evidence="4 6" id="KW-0238">DNA-binding</keyword>
<name>A0A1F7U876_9BACT</name>
<evidence type="ECO:0000256" key="4">
    <source>
        <dbReference type="ARBA" id="ARBA00023125"/>
    </source>
</evidence>
<keyword evidence="6" id="KW-0814">Transposable element</keyword>
<organism evidence="7 8">
    <name type="scientific">Candidatus Uhrbacteria bacterium RIFCSPHIGHO2_02_FULL_60_10</name>
    <dbReference type="NCBI Taxonomy" id="1802392"/>
    <lineage>
        <taxon>Bacteria</taxon>
        <taxon>Candidatus Uhriibacteriota</taxon>
    </lineage>
</organism>
<evidence type="ECO:0000313" key="8">
    <source>
        <dbReference type="Proteomes" id="UP000177088"/>
    </source>
</evidence>
<dbReference type="GO" id="GO:0004803">
    <property type="term" value="F:transposase activity"/>
    <property type="evidence" value="ECO:0007669"/>
    <property type="project" value="UniProtKB-UniRule"/>
</dbReference>
<evidence type="ECO:0000256" key="6">
    <source>
        <dbReference type="RuleBase" id="RU365089"/>
    </source>
</evidence>
<dbReference type="GO" id="GO:0003677">
    <property type="term" value="F:DNA binding"/>
    <property type="evidence" value="ECO:0007669"/>
    <property type="project" value="UniProtKB-UniRule"/>
</dbReference>
<evidence type="ECO:0000313" key="7">
    <source>
        <dbReference type="EMBL" id="OGL74449.1"/>
    </source>
</evidence>
<evidence type="ECO:0000256" key="3">
    <source>
        <dbReference type="ARBA" id="ARBA00022578"/>
    </source>
</evidence>
<dbReference type="PANTHER" id="PTHR33217:SF7">
    <property type="entry name" value="TRANSPOSASE FOR INSERTION SEQUENCE ELEMENT IS1081"/>
    <property type="match status" value="1"/>
</dbReference>
<gene>
    <name evidence="7" type="ORF">A3C96_03305</name>
</gene>
<comment type="similarity">
    <text evidence="2 6">Belongs to the transposase mutator family.</text>
</comment>
<dbReference type="EMBL" id="MGEA01000025">
    <property type="protein sequence ID" value="OGL74449.1"/>
    <property type="molecule type" value="Genomic_DNA"/>
</dbReference>
<dbReference type="Pfam" id="PF00872">
    <property type="entry name" value="Transposase_mut"/>
    <property type="match status" value="1"/>
</dbReference>
<keyword evidence="5 6" id="KW-0233">DNA recombination</keyword>
<accession>A0A1F7U876</accession>